<keyword evidence="5" id="KW-1185">Reference proteome</keyword>
<comment type="caution">
    <text evidence="3">The sequence shown here is derived from an EMBL/GenBank/DDBJ whole genome shotgun (WGS) entry which is preliminary data.</text>
</comment>
<evidence type="ECO:0000256" key="2">
    <source>
        <dbReference type="SAM" id="SignalP"/>
    </source>
</evidence>
<evidence type="ECO:0000313" key="3">
    <source>
        <dbReference type="EMBL" id="CAI3983291.1"/>
    </source>
</evidence>
<feature type="compositionally biased region" description="Basic and acidic residues" evidence="1">
    <location>
        <begin position="639"/>
        <end position="655"/>
    </location>
</feature>
<organism evidence="3">
    <name type="scientific">Cladocopium goreaui</name>
    <dbReference type="NCBI Taxonomy" id="2562237"/>
    <lineage>
        <taxon>Eukaryota</taxon>
        <taxon>Sar</taxon>
        <taxon>Alveolata</taxon>
        <taxon>Dinophyceae</taxon>
        <taxon>Suessiales</taxon>
        <taxon>Symbiodiniaceae</taxon>
        <taxon>Cladocopium</taxon>
    </lineage>
</organism>
<dbReference type="EMBL" id="CAMXCT030000787">
    <property type="protein sequence ID" value="CAL4770603.1"/>
    <property type="molecule type" value="Genomic_DNA"/>
</dbReference>
<accession>A0A9P1C3R6</accession>
<feature type="compositionally biased region" description="Polar residues" evidence="1">
    <location>
        <begin position="347"/>
        <end position="357"/>
    </location>
</feature>
<evidence type="ECO:0000313" key="5">
    <source>
        <dbReference type="Proteomes" id="UP001152797"/>
    </source>
</evidence>
<feature type="non-terminal residue" evidence="3">
    <location>
        <position position="758"/>
    </location>
</feature>
<dbReference type="EMBL" id="CAMXCT020000787">
    <property type="protein sequence ID" value="CAL1136666.1"/>
    <property type="molecule type" value="Genomic_DNA"/>
</dbReference>
<feature type="region of interest" description="Disordered" evidence="1">
    <location>
        <begin position="321"/>
        <end position="377"/>
    </location>
</feature>
<feature type="region of interest" description="Disordered" evidence="1">
    <location>
        <begin position="639"/>
        <end position="675"/>
    </location>
</feature>
<protein>
    <submittedName>
        <fullName evidence="3">Uncharacterized protein</fullName>
    </submittedName>
</protein>
<keyword evidence="2" id="KW-0732">Signal</keyword>
<dbReference type="Proteomes" id="UP001152797">
    <property type="component" value="Unassembled WGS sequence"/>
</dbReference>
<feature type="signal peptide" evidence="2">
    <location>
        <begin position="1"/>
        <end position="20"/>
    </location>
</feature>
<evidence type="ECO:0000313" key="4">
    <source>
        <dbReference type="EMBL" id="CAL1136666.1"/>
    </source>
</evidence>
<evidence type="ECO:0000256" key="1">
    <source>
        <dbReference type="SAM" id="MobiDB-lite"/>
    </source>
</evidence>
<name>A0A9P1C3R6_9DINO</name>
<gene>
    <name evidence="3" type="ORF">C1SCF055_LOCUS10912</name>
</gene>
<feature type="non-terminal residue" evidence="3">
    <location>
        <position position="1"/>
    </location>
</feature>
<reference evidence="4" key="2">
    <citation type="submission" date="2024-04" db="EMBL/GenBank/DDBJ databases">
        <authorList>
            <person name="Chen Y."/>
            <person name="Shah S."/>
            <person name="Dougan E. K."/>
            <person name="Thang M."/>
            <person name="Chan C."/>
        </authorList>
    </citation>
    <scope>NUCLEOTIDE SEQUENCE [LARGE SCALE GENOMIC DNA]</scope>
</reference>
<feature type="chain" id="PRO_5043270077" evidence="2">
    <location>
        <begin position="21"/>
        <end position="758"/>
    </location>
</feature>
<feature type="compositionally biased region" description="Basic and acidic residues" evidence="1">
    <location>
        <begin position="665"/>
        <end position="675"/>
    </location>
</feature>
<dbReference type="AlphaFoldDB" id="A0A9P1C3R6"/>
<sequence length="758" mass="86562">VIWTFMASLMLMAAAGGGNGELGALGMAESFVNMPEEPETGKWYSLLDNGEAWNLVNEIEPNDKHGNLNHFLEMNEYDMMDYGKQHLVINEFKVFDGAWFLENIDYKLGLAHCLDYIGLKIFEHHYMNNFVDNVFNGWQCLVKYVLKVYKQNNGKYGYELDGIYANGASTRTTRQGVAVWFDGSHLGLHHMVSGIDEQKLDEQSMDENMSDFTSDTFREKMCWQKEMELCDFNTWQMTESGTPYIKNVGNSYADPRPTWGNTTDSWTLVEMTQRFMDKDEPFGLIDECIFNMDGECEILTILGVEEHGFEEFGDLLDEDEEVDGPVRLPDSQPQEKQPAVPVEQRQDVSQGAVSSEEIQVRVPPGLSQPDPLGGEEPEIESVELDDGLILTSESPVKDLRAGCCLLGISQAGSKGKMFERIKKSYVQGMRRAAIDMARGEYQREEHPAQPAHLVTIMQVMLTLISQQSDFKIQMTNVNKFNKKFNPMHMSPQHPMEKVLDLKMSQNKMMVEFLFLLFLLYVQPTKYFSYSDLYGRSSQQHGAWRSADAHDGHVGDDALLLKNDEKEAVEYFITAVEVNDPEEIMAQVRNMQMCMDLPHVNLLHAEAWLWEEFRDDLQRKADASDGAFFVPIVELLKHRWDTPPGESDRGRDEDATSSRSSIANRSGDEDVRESPAREFELRMTMNLPRSEAIQNTTEEENDKIEQAMAEARASIRRGIRVLQSRATRYEELGDHEAAEEVRRQIDDMEVCIGHCARMT</sequence>
<proteinExistence type="predicted"/>
<reference evidence="3" key="1">
    <citation type="submission" date="2022-10" db="EMBL/GenBank/DDBJ databases">
        <authorList>
            <person name="Chen Y."/>
            <person name="Dougan E. K."/>
            <person name="Chan C."/>
            <person name="Rhodes N."/>
            <person name="Thang M."/>
        </authorList>
    </citation>
    <scope>NUCLEOTIDE SEQUENCE</scope>
</reference>
<dbReference type="EMBL" id="CAMXCT010000787">
    <property type="protein sequence ID" value="CAI3983291.1"/>
    <property type="molecule type" value="Genomic_DNA"/>
</dbReference>